<evidence type="ECO:0000256" key="1">
    <source>
        <dbReference type="SAM" id="MobiDB-lite"/>
    </source>
</evidence>
<keyword evidence="2" id="KW-0472">Membrane</keyword>
<dbReference type="EMBL" id="LAZR01066884">
    <property type="protein sequence ID" value="KKK52709.1"/>
    <property type="molecule type" value="Genomic_DNA"/>
</dbReference>
<comment type="caution">
    <text evidence="3">The sequence shown here is derived from an EMBL/GenBank/DDBJ whole genome shotgun (WGS) entry which is preliminary data.</text>
</comment>
<proteinExistence type="predicted"/>
<feature type="non-terminal residue" evidence="3">
    <location>
        <position position="1"/>
    </location>
</feature>
<accession>A0A0F8YEY4</accession>
<gene>
    <name evidence="3" type="ORF">LCGC14_3102180</name>
</gene>
<protein>
    <submittedName>
        <fullName evidence="3">Uncharacterized protein</fullName>
    </submittedName>
</protein>
<name>A0A0F8YEY4_9ZZZZ</name>
<feature type="compositionally biased region" description="Basic and acidic residues" evidence="1">
    <location>
        <begin position="214"/>
        <end position="227"/>
    </location>
</feature>
<feature type="transmembrane region" description="Helical" evidence="2">
    <location>
        <begin position="80"/>
        <end position="99"/>
    </location>
</feature>
<feature type="compositionally biased region" description="Basic and acidic residues" evidence="1">
    <location>
        <begin position="257"/>
        <end position="267"/>
    </location>
</feature>
<keyword evidence="2" id="KW-1133">Transmembrane helix</keyword>
<dbReference type="AlphaFoldDB" id="A0A0F8YEY4"/>
<sequence length="345" mass="35774">ASTAGKTVSYFKGKSKVIDLGHKPSQAAIAGAASKLRAAKVATTPKATPKAASTAPEIKIPHAAKATTPNPAAEASKSNIGFVVGGGAAAVAGAVALAMKKRAPNHAGKGELKIPTVKGGLAVQKGELAIKTPTKVKPVVTKHATLKSRHDARRAKQGTALRHAFEGAERADARAAVPKVTVPKVTVPKVTVPKVTATGTGFYDEAGLKKVDERRAADRRKGAETRRASTRAKAGAVDVRTTPGRTPTKQKSNRRKPGSDPRGEAAKKKAAAPADADMIKAEVKASQAKPLTKASIQTEIDITKGQVTRLKGVQGTEMGANRPLVPSTGLTQVQRDIRIADLEIK</sequence>
<organism evidence="3">
    <name type="scientific">marine sediment metagenome</name>
    <dbReference type="NCBI Taxonomy" id="412755"/>
    <lineage>
        <taxon>unclassified sequences</taxon>
        <taxon>metagenomes</taxon>
        <taxon>ecological metagenomes</taxon>
    </lineage>
</organism>
<keyword evidence="2" id="KW-0812">Transmembrane</keyword>
<feature type="region of interest" description="Disordered" evidence="1">
    <location>
        <begin position="214"/>
        <end position="278"/>
    </location>
</feature>
<evidence type="ECO:0000256" key="2">
    <source>
        <dbReference type="SAM" id="Phobius"/>
    </source>
</evidence>
<feature type="non-terminal residue" evidence="3">
    <location>
        <position position="345"/>
    </location>
</feature>
<evidence type="ECO:0000313" key="3">
    <source>
        <dbReference type="EMBL" id="KKK52709.1"/>
    </source>
</evidence>
<reference evidence="3" key="1">
    <citation type="journal article" date="2015" name="Nature">
        <title>Complex archaea that bridge the gap between prokaryotes and eukaryotes.</title>
        <authorList>
            <person name="Spang A."/>
            <person name="Saw J.H."/>
            <person name="Jorgensen S.L."/>
            <person name="Zaremba-Niedzwiedzka K."/>
            <person name="Martijn J."/>
            <person name="Lind A.E."/>
            <person name="van Eijk R."/>
            <person name="Schleper C."/>
            <person name="Guy L."/>
            <person name="Ettema T.J."/>
        </authorList>
    </citation>
    <scope>NUCLEOTIDE SEQUENCE</scope>
</reference>